<name>A0A0N4X6N3_HAEPC</name>
<evidence type="ECO:0000313" key="3">
    <source>
        <dbReference type="WBParaSite" id="HPLM_0002002501-mRNA-1"/>
    </source>
</evidence>
<organism evidence="3">
    <name type="scientific">Haemonchus placei</name>
    <name type="common">Barber's pole worm</name>
    <dbReference type="NCBI Taxonomy" id="6290"/>
    <lineage>
        <taxon>Eukaryota</taxon>
        <taxon>Metazoa</taxon>
        <taxon>Ecdysozoa</taxon>
        <taxon>Nematoda</taxon>
        <taxon>Chromadorea</taxon>
        <taxon>Rhabditida</taxon>
        <taxon>Rhabditina</taxon>
        <taxon>Rhabditomorpha</taxon>
        <taxon>Strongyloidea</taxon>
        <taxon>Trichostrongylidae</taxon>
        <taxon>Haemonchus</taxon>
    </lineage>
</organism>
<reference evidence="3" key="1">
    <citation type="submission" date="2017-02" db="UniProtKB">
        <authorList>
            <consortium name="WormBaseParasite"/>
        </authorList>
    </citation>
    <scope>IDENTIFICATION</scope>
</reference>
<dbReference type="Proteomes" id="UP000268014">
    <property type="component" value="Unassembled WGS sequence"/>
</dbReference>
<dbReference type="OMA" id="GVEQKCL"/>
<dbReference type="EMBL" id="UZAF01021780">
    <property type="protein sequence ID" value="VDO80915.1"/>
    <property type="molecule type" value="Genomic_DNA"/>
</dbReference>
<gene>
    <name evidence="1" type="ORF">HPLM_LOCUS20017</name>
</gene>
<protein>
    <submittedName>
        <fullName evidence="3">Reverse transcriptase domain-containing protein</fullName>
    </submittedName>
</protein>
<evidence type="ECO:0000313" key="1">
    <source>
        <dbReference type="EMBL" id="VDO80915.1"/>
    </source>
</evidence>
<reference evidence="1 2" key="2">
    <citation type="submission" date="2018-11" db="EMBL/GenBank/DDBJ databases">
        <authorList>
            <consortium name="Pathogen Informatics"/>
        </authorList>
    </citation>
    <scope>NUCLEOTIDE SEQUENCE [LARGE SCALE GENOMIC DNA]</scope>
    <source>
        <strain evidence="1 2">MHpl1</strain>
    </source>
</reference>
<dbReference type="WBParaSite" id="HPLM_0002002501-mRNA-1">
    <property type="protein sequence ID" value="HPLM_0002002501-mRNA-1"/>
    <property type="gene ID" value="HPLM_0002002501"/>
</dbReference>
<sequence length="73" mass="8187">MDGPLKTILYADDIALIAESQEKLTGKLEKWQKVLTESLLLLNVKKIKLLSSEECAESFFDGLGETIERVKGF</sequence>
<dbReference type="OrthoDB" id="418748at2759"/>
<keyword evidence="2" id="KW-1185">Reference proteome</keyword>
<proteinExistence type="predicted"/>
<evidence type="ECO:0000313" key="2">
    <source>
        <dbReference type="Proteomes" id="UP000268014"/>
    </source>
</evidence>
<accession>A0A0N4X6N3</accession>
<dbReference type="AlphaFoldDB" id="A0A0N4X6N3"/>